<sequence length="236" mass="25896">MPTSSLLDLELVRAVRRAVGRAPRPADYVEALEAFAEPLAAIPLPVQCNVDTAQAFRDATREEMMLNGVRFVGDHRTEAFVAAVKRIVGAHVGGDAHPERALLVADRVMRGCSRTLSGADSFFAVHELLAAPELLIKPRGSGSVPLDVTLGRDCTDHRFKCRIKSVNFFGLYANEDIALLLQSDRCEMDAPLLAVDTIVVETMDLTADKSSRRLTIRSPDARKTPSKLELEARELF</sequence>
<protein>
    <submittedName>
        <fullName evidence="1">Uncharacterized protein</fullName>
    </submittedName>
</protein>
<dbReference type="VEuPathDB" id="FungiDB:KRP22_11883"/>
<dbReference type="GeneID" id="94217097"/>
<reference evidence="1" key="2">
    <citation type="submission" date="2015-06" db="UniProtKB">
        <authorList>
            <consortium name="EnsemblProtists"/>
        </authorList>
    </citation>
    <scope>IDENTIFICATION</scope>
    <source>
        <strain evidence="1">Pr102</strain>
    </source>
</reference>
<dbReference type="EnsemblProtists" id="Phyra95435">
    <property type="protein sequence ID" value="Phyra95435"/>
    <property type="gene ID" value="Phyra95435"/>
</dbReference>
<dbReference type="AlphaFoldDB" id="H3HCR1"/>
<evidence type="ECO:0000313" key="1">
    <source>
        <dbReference type="EnsemblProtists" id="Phyra95435"/>
    </source>
</evidence>
<dbReference type="eggNOG" id="ENOG502RZGR">
    <property type="taxonomic scope" value="Eukaryota"/>
</dbReference>
<organism evidence="1 2">
    <name type="scientific">Phytophthora ramorum</name>
    <name type="common">Sudden oak death agent</name>
    <dbReference type="NCBI Taxonomy" id="164328"/>
    <lineage>
        <taxon>Eukaryota</taxon>
        <taxon>Sar</taxon>
        <taxon>Stramenopiles</taxon>
        <taxon>Oomycota</taxon>
        <taxon>Peronosporomycetes</taxon>
        <taxon>Peronosporales</taxon>
        <taxon>Peronosporaceae</taxon>
        <taxon>Phytophthora</taxon>
    </lineage>
</organism>
<dbReference type="RefSeq" id="XP_067740683.1">
    <property type="nucleotide sequence ID" value="XM_067881366.1"/>
</dbReference>
<dbReference type="InParanoid" id="H3HCR1"/>
<reference evidence="2" key="1">
    <citation type="journal article" date="2006" name="Science">
        <title>Phytophthora genome sequences uncover evolutionary origins and mechanisms of pathogenesis.</title>
        <authorList>
            <person name="Tyler B.M."/>
            <person name="Tripathy S."/>
            <person name="Zhang X."/>
            <person name="Dehal P."/>
            <person name="Jiang R.H."/>
            <person name="Aerts A."/>
            <person name="Arredondo F.D."/>
            <person name="Baxter L."/>
            <person name="Bensasson D."/>
            <person name="Beynon J.L."/>
            <person name="Chapman J."/>
            <person name="Damasceno C.M."/>
            <person name="Dorrance A.E."/>
            <person name="Dou D."/>
            <person name="Dickerman A.W."/>
            <person name="Dubchak I.L."/>
            <person name="Garbelotto M."/>
            <person name="Gijzen M."/>
            <person name="Gordon S.G."/>
            <person name="Govers F."/>
            <person name="Grunwald N.J."/>
            <person name="Huang W."/>
            <person name="Ivors K.L."/>
            <person name="Jones R.W."/>
            <person name="Kamoun S."/>
            <person name="Krampis K."/>
            <person name="Lamour K.H."/>
            <person name="Lee M.K."/>
            <person name="McDonald W.H."/>
            <person name="Medina M."/>
            <person name="Meijer H.J."/>
            <person name="Nordberg E.K."/>
            <person name="Maclean D.J."/>
            <person name="Ospina-Giraldo M.D."/>
            <person name="Morris P.F."/>
            <person name="Phuntumart V."/>
            <person name="Putnam N.H."/>
            <person name="Rash S."/>
            <person name="Rose J.K."/>
            <person name="Sakihama Y."/>
            <person name="Salamov A.A."/>
            <person name="Savidor A."/>
            <person name="Scheuring C.F."/>
            <person name="Smith B.M."/>
            <person name="Sobral B.W."/>
            <person name="Terry A."/>
            <person name="Torto-Alalibo T.A."/>
            <person name="Win J."/>
            <person name="Xu Z."/>
            <person name="Zhang H."/>
            <person name="Grigoriev I.V."/>
            <person name="Rokhsar D.S."/>
            <person name="Boore J.L."/>
        </authorList>
    </citation>
    <scope>NUCLEOTIDE SEQUENCE [LARGE SCALE GENOMIC DNA]</scope>
    <source>
        <strain evidence="2">Pr102</strain>
    </source>
</reference>
<dbReference type="EMBL" id="DS566039">
    <property type="status" value="NOT_ANNOTATED_CDS"/>
    <property type="molecule type" value="Genomic_DNA"/>
</dbReference>
<evidence type="ECO:0000313" key="2">
    <source>
        <dbReference type="Proteomes" id="UP000005238"/>
    </source>
</evidence>
<dbReference type="Proteomes" id="UP000005238">
    <property type="component" value="Unassembled WGS sequence"/>
</dbReference>
<dbReference type="VEuPathDB" id="FungiDB:KRP23_10875"/>
<accession>H3HCR1</accession>
<proteinExistence type="predicted"/>
<keyword evidence="2" id="KW-1185">Reference proteome</keyword>
<dbReference type="OrthoDB" id="203476at2759"/>
<dbReference type="HOGENOM" id="CLU_072211_0_0_1"/>
<dbReference type="OMA" id="DCTDHRF"/>
<name>H3HCR1_PHYRM</name>